<dbReference type="Gene3D" id="3.30.429.10">
    <property type="entry name" value="Macrophage Migration Inhibitory Factor"/>
    <property type="match status" value="1"/>
</dbReference>
<sequence length="110" mass="12172">MPHAEIKHSADLGFDAEKLFRTIEDTILRHDPNSGECKCRAYPAARYRHTHCLVSVSLLRKPHRDAAFTAALLADLDSAITAELAQPCFFSLGLSYSDDAYITRSHTPAA</sequence>
<reference evidence="1 2" key="1">
    <citation type="submission" date="2022-10" db="EMBL/GenBank/DDBJ databases">
        <title>Defluviimonas sp. nov., isolated from ocean surface sediments.</title>
        <authorList>
            <person name="He W."/>
            <person name="Wang L."/>
            <person name="Zhang D.-F."/>
        </authorList>
    </citation>
    <scope>NUCLEOTIDE SEQUENCE [LARGE SCALE GENOMIC DNA]</scope>
    <source>
        <strain evidence="1 2">WL0024</strain>
    </source>
</reference>
<proteinExistence type="predicted"/>
<gene>
    <name evidence="1" type="ORF">OEZ60_15465</name>
</gene>
<organism evidence="1 2">
    <name type="scientific">Albidovulum salinarum</name>
    <dbReference type="NCBI Taxonomy" id="2984153"/>
    <lineage>
        <taxon>Bacteria</taxon>
        <taxon>Pseudomonadati</taxon>
        <taxon>Pseudomonadota</taxon>
        <taxon>Alphaproteobacteria</taxon>
        <taxon>Rhodobacterales</taxon>
        <taxon>Paracoccaceae</taxon>
        <taxon>Albidovulum</taxon>
    </lineage>
</organism>
<dbReference type="RefSeq" id="WP_263338050.1">
    <property type="nucleotide sequence ID" value="NZ_JAOVQO010000014.1"/>
</dbReference>
<dbReference type="Proteomes" id="UP001209535">
    <property type="component" value="Unassembled WGS sequence"/>
</dbReference>
<evidence type="ECO:0000313" key="1">
    <source>
        <dbReference type="EMBL" id="MCU9849399.1"/>
    </source>
</evidence>
<protein>
    <recommendedName>
        <fullName evidence="3">5-carboxymethyl-2-hydroxymuconate isomerase</fullName>
    </recommendedName>
</protein>
<name>A0ABT2X7R2_9RHOB</name>
<dbReference type="InterPro" id="IPR014347">
    <property type="entry name" value="Tautomerase/MIF_sf"/>
</dbReference>
<dbReference type="EMBL" id="JAOVQO010000014">
    <property type="protein sequence ID" value="MCU9849399.1"/>
    <property type="molecule type" value="Genomic_DNA"/>
</dbReference>
<accession>A0ABT2X7R2</accession>
<evidence type="ECO:0000313" key="2">
    <source>
        <dbReference type="Proteomes" id="UP001209535"/>
    </source>
</evidence>
<evidence type="ECO:0008006" key="3">
    <source>
        <dbReference type="Google" id="ProtNLM"/>
    </source>
</evidence>
<keyword evidence="2" id="KW-1185">Reference proteome</keyword>
<comment type="caution">
    <text evidence="1">The sequence shown here is derived from an EMBL/GenBank/DDBJ whole genome shotgun (WGS) entry which is preliminary data.</text>
</comment>